<keyword evidence="4" id="KW-1185">Reference proteome</keyword>
<evidence type="ECO:0000313" key="3">
    <source>
        <dbReference type="EMBL" id="KAG2439185.1"/>
    </source>
</evidence>
<dbReference type="EMBL" id="JAEHOC010000008">
    <property type="protein sequence ID" value="KAG2439185.1"/>
    <property type="molecule type" value="Genomic_DNA"/>
</dbReference>
<dbReference type="GO" id="GO:1902387">
    <property type="term" value="F:ceramide 1-phosphate binding"/>
    <property type="evidence" value="ECO:0007669"/>
    <property type="project" value="TreeGrafter"/>
</dbReference>
<dbReference type="GO" id="GO:1902388">
    <property type="term" value="F:ceramide 1-phosphate transfer activity"/>
    <property type="evidence" value="ECO:0007669"/>
    <property type="project" value="TreeGrafter"/>
</dbReference>
<dbReference type="GO" id="GO:0005829">
    <property type="term" value="C:cytosol"/>
    <property type="evidence" value="ECO:0007669"/>
    <property type="project" value="TreeGrafter"/>
</dbReference>
<sequence>MEFICALLRRIHDDDATPLSTAVDETYRATLMQFHGFFVSNAFWLAFKFVPSREEFLASVGGSGPQVMGEMSAFVDGFSAILEEIHKWMVEQGLNDPTKV</sequence>
<dbReference type="PANTHER" id="PTHR10219:SF25">
    <property type="entry name" value="PLECKSTRIN HOMOLOGY DOMAIN-CONTAINING FAMILY A MEMBER 8"/>
    <property type="match status" value="1"/>
</dbReference>
<dbReference type="GO" id="GO:0016020">
    <property type="term" value="C:membrane"/>
    <property type="evidence" value="ECO:0007669"/>
    <property type="project" value="TreeGrafter"/>
</dbReference>
<comment type="caution">
    <text evidence="3">The sequence shown here is derived from an EMBL/GenBank/DDBJ whole genome shotgun (WGS) entry which is preliminary data.</text>
</comment>
<accession>A0A835TI52</accession>
<dbReference type="PANTHER" id="PTHR10219">
    <property type="entry name" value="GLYCOLIPID TRANSFER PROTEIN-RELATED"/>
    <property type="match status" value="1"/>
</dbReference>
<evidence type="ECO:0000256" key="1">
    <source>
        <dbReference type="ARBA" id="ARBA00022448"/>
    </source>
</evidence>
<keyword evidence="1" id="KW-0813">Transport</keyword>
<dbReference type="InterPro" id="IPR014830">
    <property type="entry name" value="Glycolipid_transfer_prot_dom"/>
</dbReference>
<evidence type="ECO:0000259" key="2">
    <source>
        <dbReference type="Pfam" id="PF08718"/>
    </source>
</evidence>
<evidence type="ECO:0000313" key="4">
    <source>
        <dbReference type="Proteomes" id="UP000650467"/>
    </source>
</evidence>
<dbReference type="SUPFAM" id="SSF110004">
    <property type="entry name" value="Glycolipid transfer protein, GLTP"/>
    <property type="match status" value="1"/>
</dbReference>
<feature type="domain" description="Glycolipid transfer protein" evidence="2">
    <location>
        <begin position="1"/>
        <end position="61"/>
    </location>
</feature>
<dbReference type="Gene3D" id="1.10.3520.10">
    <property type="entry name" value="Glycolipid transfer protein"/>
    <property type="match status" value="1"/>
</dbReference>
<dbReference type="Pfam" id="PF08718">
    <property type="entry name" value="GLTP"/>
    <property type="match status" value="1"/>
</dbReference>
<name>A0A835TI52_CHLIN</name>
<dbReference type="AlphaFoldDB" id="A0A835TI52"/>
<protein>
    <recommendedName>
        <fullName evidence="2">Glycolipid transfer protein domain-containing protein</fullName>
    </recommendedName>
</protein>
<proteinExistence type="predicted"/>
<reference evidence="3" key="1">
    <citation type="journal article" date="2020" name="bioRxiv">
        <title>Comparative genomics of Chlamydomonas.</title>
        <authorList>
            <person name="Craig R.J."/>
            <person name="Hasan A.R."/>
            <person name="Ness R.W."/>
            <person name="Keightley P.D."/>
        </authorList>
    </citation>
    <scope>NUCLEOTIDE SEQUENCE</scope>
    <source>
        <strain evidence="3">SAG 7.73</strain>
    </source>
</reference>
<gene>
    <name evidence="3" type="ORF">HXX76_004549</name>
</gene>
<dbReference type="InterPro" id="IPR036497">
    <property type="entry name" value="GLTP_sf"/>
</dbReference>
<dbReference type="OrthoDB" id="205255at2759"/>
<dbReference type="Proteomes" id="UP000650467">
    <property type="component" value="Unassembled WGS sequence"/>
</dbReference>
<organism evidence="3 4">
    <name type="scientific">Chlamydomonas incerta</name>
    <dbReference type="NCBI Taxonomy" id="51695"/>
    <lineage>
        <taxon>Eukaryota</taxon>
        <taxon>Viridiplantae</taxon>
        <taxon>Chlorophyta</taxon>
        <taxon>core chlorophytes</taxon>
        <taxon>Chlorophyceae</taxon>
        <taxon>CS clade</taxon>
        <taxon>Chlamydomonadales</taxon>
        <taxon>Chlamydomonadaceae</taxon>
        <taxon>Chlamydomonas</taxon>
    </lineage>
</organism>